<dbReference type="Proteomes" id="UP001500880">
    <property type="component" value="Unassembled WGS sequence"/>
</dbReference>
<keyword evidence="2 4" id="KW-0808">Transferase</keyword>
<evidence type="ECO:0000313" key="6">
    <source>
        <dbReference type="Proteomes" id="UP001500880"/>
    </source>
</evidence>
<keyword evidence="3 4" id="KW-0418">Kinase</keyword>
<dbReference type="EMBL" id="BAAADO010000007">
    <property type="protein sequence ID" value="GAA0500833.1"/>
    <property type="molecule type" value="Genomic_DNA"/>
</dbReference>
<name>A0ABP3LH59_9BACI</name>
<evidence type="ECO:0000256" key="3">
    <source>
        <dbReference type="ARBA" id="ARBA00022777"/>
    </source>
</evidence>
<dbReference type="InterPro" id="IPR004381">
    <property type="entry name" value="Glycerate_kinase"/>
</dbReference>
<evidence type="ECO:0000256" key="4">
    <source>
        <dbReference type="PIRNR" id="PIRNR006078"/>
    </source>
</evidence>
<dbReference type="GO" id="GO:0016301">
    <property type="term" value="F:kinase activity"/>
    <property type="evidence" value="ECO:0007669"/>
    <property type="project" value="UniProtKB-KW"/>
</dbReference>
<dbReference type="SUPFAM" id="SSF110738">
    <property type="entry name" value="Glycerate kinase I"/>
    <property type="match status" value="1"/>
</dbReference>
<protein>
    <submittedName>
        <fullName evidence="5">Glycerate kinase</fullName>
    </submittedName>
</protein>
<dbReference type="NCBIfam" id="TIGR00045">
    <property type="entry name" value="glycerate kinase"/>
    <property type="match status" value="1"/>
</dbReference>
<dbReference type="PIRSF" id="PIRSF006078">
    <property type="entry name" value="GlxK"/>
    <property type="match status" value="1"/>
</dbReference>
<proteinExistence type="inferred from homology"/>
<dbReference type="Gene3D" id="3.40.50.10350">
    <property type="entry name" value="Glycerate kinase, domain 1"/>
    <property type="match status" value="1"/>
</dbReference>
<dbReference type="PANTHER" id="PTHR21599:SF0">
    <property type="entry name" value="GLYCERATE KINASE"/>
    <property type="match status" value="1"/>
</dbReference>
<dbReference type="PANTHER" id="PTHR21599">
    <property type="entry name" value="GLYCERATE KINASE"/>
    <property type="match status" value="1"/>
</dbReference>
<comment type="similarity">
    <text evidence="1 4">Belongs to the glycerate kinase type-1 family.</text>
</comment>
<dbReference type="Pfam" id="PF02595">
    <property type="entry name" value="Gly_kinase"/>
    <property type="match status" value="1"/>
</dbReference>
<evidence type="ECO:0000256" key="2">
    <source>
        <dbReference type="ARBA" id="ARBA00022679"/>
    </source>
</evidence>
<dbReference type="InterPro" id="IPR018197">
    <property type="entry name" value="Glycerate_kinase_RE-like"/>
</dbReference>
<keyword evidence="6" id="KW-1185">Reference proteome</keyword>
<sequence>MNIVVSADSFKGSASTFEVNDYIERGIRRVMPDAQVTKLPLADGGEGTVDAFIHHLNGQHIEREVTGPLGKKVKAKFGLVDNKAVIEMAEASGLPLITEEEKNPFDATTYGTGELIKAALDYGVDEILIGLGGSATNDGGAGMAQALGVSLKDDRNDEIGFGAAQLERLSHIDMSGIDERLAHTTITVLSDVTNPLCGENGASYVFGPQKGASDQDVKKLDQLLRHLGEKIENELQLQVIEQPGAGAAGGLGAGLAAFCGARIHSGIEKILEIMQLDEYVRNADLVITGEGRMDYQSVNGKAPIGVAKVAKRYNLPVIAIVASEGERVTEVYQNGIDLVIDIINEPMTVEKAISKVDELTEGAGEKAIRAFRLSV</sequence>
<accession>A0ABP3LH59</accession>
<dbReference type="Gene3D" id="3.90.1510.10">
    <property type="entry name" value="Glycerate kinase, domain 2"/>
    <property type="match status" value="1"/>
</dbReference>
<dbReference type="RefSeq" id="WP_343842874.1">
    <property type="nucleotide sequence ID" value="NZ_BAAADO010000007.1"/>
</dbReference>
<dbReference type="InterPro" id="IPR018193">
    <property type="entry name" value="Glyc_kinase_flavodox-like_fold"/>
</dbReference>
<evidence type="ECO:0000313" key="5">
    <source>
        <dbReference type="EMBL" id="GAA0500833.1"/>
    </source>
</evidence>
<gene>
    <name evidence="5" type="ORF">GCM10008986_30230</name>
</gene>
<organism evidence="5 6">
    <name type="scientific">Salinibacillus aidingensis</name>
    <dbReference type="NCBI Taxonomy" id="237684"/>
    <lineage>
        <taxon>Bacteria</taxon>
        <taxon>Bacillati</taxon>
        <taxon>Bacillota</taxon>
        <taxon>Bacilli</taxon>
        <taxon>Bacillales</taxon>
        <taxon>Bacillaceae</taxon>
        <taxon>Salinibacillus</taxon>
    </lineage>
</organism>
<dbReference type="InterPro" id="IPR036129">
    <property type="entry name" value="Glycerate_kinase_sf"/>
</dbReference>
<comment type="caution">
    <text evidence="5">The sequence shown here is derived from an EMBL/GenBank/DDBJ whole genome shotgun (WGS) entry which is preliminary data.</text>
</comment>
<evidence type="ECO:0000256" key="1">
    <source>
        <dbReference type="ARBA" id="ARBA00006284"/>
    </source>
</evidence>
<reference evidence="6" key="1">
    <citation type="journal article" date="2019" name="Int. J. Syst. Evol. Microbiol.">
        <title>The Global Catalogue of Microorganisms (GCM) 10K type strain sequencing project: providing services to taxonomists for standard genome sequencing and annotation.</title>
        <authorList>
            <consortium name="The Broad Institute Genomics Platform"/>
            <consortium name="The Broad Institute Genome Sequencing Center for Infectious Disease"/>
            <person name="Wu L."/>
            <person name="Ma J."/>
        </authorList>
    </citation>
    <scope>NUCLEOTIDE SEQUENCE [LARGE SCALE GENOMIC DNA]</scope>
    <source>
        <strain evidence="6">JCM 12389</strain>
    </source>
</reference>